<keyword evidence="2" id="KW-1185">Reference proteome</keyword>
<comment type="caution">
    <text evidence="1">The sequence shown here is derived from an EMBL/GenBank/DDBJ whole genome shotgun (WGS) entry which is preliminary data.</text>
</comment>
<proteinExistence type="predicted"/>
<reference evidence="2" key="1">
    <citation type="journal article" date="2019" name="Int. J. Syst. Evol. Microbiol.">
        <title>The Global Catalogue of Microorganisms (GCM) 10K type strain sequencing project: providing services to taxonomists for standard genome sequencing and annotation.</title>
        <authorList>
            <consortium name="The Broad Institute Genomics Platform"/>
            <consortium name="The Broad Institute Genome Sequencing Center for Infectious Disease"/>
            <person name="Wu L."/>
            <person name="Ma J."/>
        </authorList>
    </citation>
    <scope>NUCLEOTIDE SEQUENCE [LARGE SCALE GENOMIC DNA]</scope>
    <source>
        <strain evidence="2">JCM 4805</strain>
    </source>
</reference>
<evidence type="ECO:0000313" key="1">
    <source>
        <dbReference type="EMBL" id="GAA0481683.1"/>
    </source>
</evidence>
<gene>
    <name evidence="1" type="ORF">GCM10010361_53150</name>
</gene>
<protein>
    <recommendedName>
        <fullName evidence="3">Cyclodipeptide synthase</fullName>
    </recommendedName>
</protein>
<name>A0ABP3KKF4_9ACTN</name>
<dbReference type="Proteomes" id="UP001500909">
    <property type="component" value="Unassembled WGS sequence"/>
</dbReference>
<dbReference type="RefSeq" id="WP_346097758.1">
    <property type="nucleotide sequence ID" value="NZ_BAAABY010000037.1"/>
</dbReference>
<evidence type="ECO:0000313" key="2">
    <source>
        <dbReference type="Proteomes" id="UP001500909"/>
    </source>
</evidence>
<accession>A0ABP3KKF4</accession>
<evidence type="ECO:0008006" key="3">
    <source>
        <dbReference type="Google" id="ProtNLM"/>
    </source>
</evidence>
<organism evidence="1 2">
    <name type="scientific">Streptomyces olivaceiscleroticus</name>
    <dbReference type="NCBI Taxonomy" id="68245"/>
    <lineage>
        <taxon>Bacteria</taxon>
        <taxon>Bacillati</taxon>
        <taxon>Actinomycetota</taxon>
        <taxon>Actinomycetes</taxon>
        <taxon>Kitasatosporales</taxon>
        <taxon>Streptomycetaceae</taxon>
        <taxon>Streptomyces</taxon>
    </lineage>
</organism>
<sequence length="282" mass="30481">MPLVETAVEVLFRDGEQVTAAYPGSLGHLRRGSVGRSVTVDLAGGSSELMIPEVSGALASLRFAFSLERLEPAAALRLLRIRQRIVAGGAFEVRAAARVIGGGNLPPQPEAARQAAHLRTYIEDLEVVQRHCEHYFPVPTELTAVDRIALRMARLLIEGYCVISPFLPRARFTLNGQDSPTLRALLSGEPHAIQGGSPAYAITVAGRHLNLGAVRFYHPHTTADREDSQRALAAVEAGHGAGCKVTVRPHRNPHFRLMLRNTAPRAGWDPAPLGLPGFAEPR</sequence>
<dbReference type="EMBL" id="BAAABY010000037">
    <property type="protein sequence ID" value="GAA0481683.1"/>
    <property type="molecule type" value="Genomic_DNA"/>
</dbReference>